<dbReference type="AlphaFoldDB" id="A0AAV4TLW1"/>
<reference evidence="2 3" key="1">
    <citation type="submission" date="2021-06" db="EMBL/GenBank/DDBJ databases">
        <title>Caerostris extrusa draft genome.</title>
        <authorList>
            <person name="Kono N."/>
            <person name="Arakawa K."/>
        </authorList>
    </citation>
    <scope>NUCLEOTIDE SEQUENCE [LARGE SCALE GENOMIC DNA]</scope>
</reference>
<proteinExistence type="predicted"/>
<evidence type="ECO:0000256" key="1">
    <source>
        <dbReference type="SAM" id="MobiDB-lite"/>
    </source>
</evidence>
<dbReference type="Proteomes" id="UP001054945">
    <property type="component" value="Unassembled WGS sequence"/>
</dbReference>
<feature type="region of interest" description="Disordered" evidence="1">
    <location>
        <begin position="46"/>
        <end position="71"/>
    </location>
</feature>
<organism evidence="2 3">
    <name type="scientific">Caerostris extrusa</name>
    <name type="common">Bark spider</name>
    <name type="synonym">Caerostris bankana</name>
    <dbReference type="NCBI Taxonomy" id="172846"/>
    <lineage>
        <taxon>Eukaryota</taxon>
        <taxon>Metazoa</taxon>
        <taxon>Ecdysozoa</taxon>
        <taxon>Arthropoda</taxon>
        <taxon>Chelicerata</taxon>
        <taxon>Arachnida</taxon>
        <taxon>Araneae</taxon>
        <taxon>Araneomorphae</taxon>
        <taxon>Entelegynae</taxon>
        <taxon>Araneoidea</taxon>
        <taxon>Araneidae</taxon>
        <taxon>Caerostris</taxon>
    </lineage>
</organism>
<dbReference type="EMBL" id="BPLR01011324">
    <property type="protein sequence ID" value="GIY45815.1"/>
    <property type="molecule type" value="Genomic_DNA"/>
</dbReference>
<sequence length="110" mass="12183">MSKDHSAGLNSTLSVYEVKGASYGLRKRPSGPFPLFLCSCRGLSAGEKKKKEQKRTTTTKNQEEDTTPSPSSFHIFLQCHPKWLFPPRASSSKGSIWKLNEAKPKMVPTG</sequence>
<evidence type="ECO:0000313" key="2">
    <source>
        <dbReference type="EMBL" id="GIY45815.1"/>
    </source>
</evidence>
<comment type="caution">
    <text evidence="2">The sequence shown here is derived from an EMBL/GenBank/DDBJ whole genome shotgun (WGS) entry which is preliminary data.</text>
</comment>
<accession>A0AAV4TLW1</accession>
<name>A0AAV4TLW1_CAEEX</name>
<protein>
    <submittedName>
        <fullName evidence="2">Uncharacterized protein</fullName>
    </submittedName>
</protein>
<evidence type="ECO:0000313" key="3">
    <source>
        <dbReference type="Proteomes" id="UP001054945"/>
    </source>
</evidence>
<gene>
    <name evidence="2" type="ORF">CEXT_596371</name>
</gene>
<keyword evidence="3" id="KW-1185">Reference proteome</keyword>